<dbReference type="Pfam" id="PF00355">
    <property type="entry name" value="Rieske"/>
    <property type="match status" value="1"/>
</dbReference>
<dbReference type="OrthoDB" id="311718at2"/>
<dbReference type="InterPro" id="IPR005805">
    <property type="entry name" value="Rieske_Fe-S_prot_C"/>
</dbReference>
<dbReference type="RefSeq" id="WP_090901897.1">
    <property type="nucleotide sequence ID" value="NZ_CZPZ01000035.1"/>
</dbReference>
<dbReference type="PROSITE" id="PS51296">
    <property type="entry name" value="RIESKE"/>
    <property type="match status" value="1"/>
</dbReference>
<dbReference type="Gene3D" id="3.50.50.60">
    <property type="entry name" value="FAD/NAD(P)-binding domain"/>
    <property type="match status" value="1"/>
</dbReference>
<dbReference type="PRINTS" id="PR00162">
    <property type="entry name" value="RIESKE"/>
</dbReference>
<dbReference type="CDD" id="cd03477">
    <property type="entry name" value="Rieske_YhfW_C"/>
    <property type="match status" value="1"/>
</dbReference>
<keyword evidence="5" id="KW-1015">Disulfide bond</keyword>
<dbReference type="Gene3D" id="3.30.9.10">
    <property type="entry name" value="D-Amino Acid Oxidase, subunit A, domain 2"/>
    <property type="match status" value="1"/>
</dbReference>
<reference evidence="8" key="1">
    <citation type="submission" date="2015-10" db="EMBL/GenBank/DDBJ databases">
        <authorList>
            <person name="Luecker S."/>
            <person name="Luecker S."/>
        </authorList>
    </citation>
    <scope>NUCLEOTIDE SEQUENCE [LARGE SCALE GENOMIC DNA]</scope>
</reference>
<organism evidence="7 8">
    <name type="scientific">Candidatus Nitrospira nitrificans</name>
    <dbReference type="NCBI Taxonomy" id="1742973"/>
    <lineage>
        <taxon>Bacteria</taxon>
        <taxon>Pseudomonadati</taxon>
        <taxon>Nitrospirota</taxon>
        <taxon>Nitrospiria</taxon>
        <taxon>Nitrospirales</taxon>
        <taxon>Nitrospiraceae</taxon>
        <taxon>Nitrospira</taxon>
    </lineage>
</organism>
<dbReference type="SUPFAM" id="SSF50022">
    <property type="entry name" value="ISP domain"/>
    <property type="match status" value="1"/>
</dbReference>
<dbReference type="InterPro" id="IPR038010">
    <property type="entry name" value="YhfW_C"/>
</dbReference>
<evidence type="ECO:0000256" key="4">
    <source>
        <dbReference type="ARBA" id="ARBA00023014"/>
    </source>
</evidence>
<dbReference type="InterPro" id="IPR006076">
    <property type="entry name" value="FAD-dep_OxRdtase"/>
</dbReference>
<dbReference type="SUPFAM" id="SSF51905">
    <property type="entry name" value="FAD/NAD(P)-binding domain"/>
    <property type="match status" value="1"/>
</dbReference>
<evidence type="ECO:0000256" key="2">
    <source>
        <dbReference type="ARBA" id="ARBA00022723"/>
    </source>
</evidence>
<dbReference type="Proteomes" id="UP000198736">
    <property type="component" value="Unassembled WGS sequence"/>
</dbReference>
<dbReference type="InterPro" id="IPR017941">
    <property type="entry name" value="Rieske_2Fe-2S"/>
</dbReference>
<dbReference type="Gene3D" id="2.102.10.10">
    <property type="entry name" value="Rieske [2Fe-2S] iron-sulphur domain"/>
    <property type="match status" value="1"/>
</dbReference>
<evidence type="ECO:0000313" key="8">
    <source>
        <dbReference type="Proteomes" id="UP000198736"/>
    </source>
</evidence>
<dbReference type="GO" id="GO:0016020">
    <property type="term" value="C:membrane"/>
    <property type="evidence" value="ECO:0007669"/>
    <property type="project" value="InterPro"/>
</dbReference>
<dbReference type="STRING" id="1742973.COMA2_80084"/>
<dbReference type="InterPro" id="IPR036922">
    <property type="entry name" value="Rieske_2Fe-2S_sf"/>
</dbReference>
<evidence type="ECO:0000313" key="7">
    <source>
        <dbReference type="EMBL" id="CUS39621.1"/>
    </source>
</evidence>
<evidence type="ECO:0000256" key="5">
    <source>
        <dbReference type="ARBA" id="ARBA00023157"/>
    </source>
</evidence>
<dbReference type="GO" id="GO:0051537">
    <property type="term" value="F:2 iron, 2 sulfur cluster binding"/>
    <property type="evidence" value="ECO:0007669"/>
    <property type="project" value="UniProtKB-KW"/>
</dbReference>
<keyword evidence="3" id="KW-0408">Iron</keyword>
<accession>A0A0S4LPZ4</accession>
<dbReference type="EMBL" id="CZPZ01000035">
    <property type="protein sequence ID" value="CUS39621.1"/>
    <property type="molecule type" value="Genomic_DNA"/>
</dbReference>
<keyword evidence="8" id="KW-1185">Reference proteome</keyword>
<evidence type="ECO:0000256" key="1">
    <source>
        <dbReference type="ARBA" id="ARBA00022714"/>
    </source>
</evidence>
<protein>
    <submittedName>
        <fullName evidence="7">FAD dependent oxidoreductase</fullName>
    </submittedName>
</protein>
<dbReference type="AlphaFoldDB" id="A0A0S4LPZ4"/>
<proteinExistence type="predicted"/>
<name>A0A0S4LPZ4_9BACT</name>
<dbReference type="FunFam" id="2.102.10.10:FF:000014">
    <property type="entry name" value="Oxidoreductase, FAD dependent"/>
    <property type="match status" value="1"/>
</dbReference>
<dbReference type="InterPro" id="IPR036188">
    <property type="entry name" value="FAD/NAD-bd_sf"/>
</dbReference>
<dbReference type="GO" id="GO:0046872">
    <property type="term" value="F:metal ion binding"/>
    <property type="evidence" value="ECO:0007669"/>
    <property type="project" value="UniProtKB-KW"/>
</dbReference>
<dbReference type="PANTHER" id="PTHR13847:SF281">
    <property type="entry name" value="FAD DEPENDENT OXIDOREDUCTASE DOMAIN-CONTAINING PROTEIN"/>
    <property type="match status" value="1"/>
</dbReference>
<evidence type="ECO:0000259" key="6">
    <source>
        <dbReference type="PROSITE" id="PS51296"/>
    </source>
</evidence>
<keyword evidence="2" id="KW-0479">Metal-binding</keyword>
<gene>
    <name evidence="7" type="ORF">COMA2_80084</name>
</gene>
<dbReference type="Pfam" id="PF01266">
    <property type="entry name" value="DAO"/>
    <property type="match status" value="1"/>
</dbReference>
<keyword evidence="4" id="KW-0411">Iron-sulfur</keyword>
<keyword evidence="1" id="KW-0001">2Fe-2S</keyword>
<feature type="domain" description="Rieske" evidence="6">
    <location>
        <begin position="426"/>
        <end position="509"/>
    </location>
</feature>
<evidence type="ECO:0000256" key="3">
    <source>
        <dbReference type="ARBA" id="ARBA00023004"/>
    </source>
</evidence>
<dbReference type="PANTHER" id="PTHR13847">
    <property type="entry name" value="SARCOSINE DEHYDROGENASE-RELATED"/>
    <property type="match status" value="1"/>
</dbReference>
<sequence>MKDKPADQTTSIWMATANPPELSPLQQSSRADVCVIGAGIAGLSVAYGLAREGKSVIVLDDGRIGSGMTERTTAHLSNEIDDTYTEIERLHGREGARIAAASHTAAIDRIETIVREEEIDCDFERLDGYLFPTGEQAEHFLKQEMEAVERAGLGVERLDRAPVIPLAPGPCLRFPRQGQFHPLRYLIGLAAAIHRQGGRIHTGTHVRRVQGGAEAQVETDDGRRIMAGSIVVATNNPINDLVAIHTKQAPYTTYVIGARVPAGSVPKALYWDTEDPYHYVRTQRVKTAKNAYDCLVVGGEDHKTGQAQDGQARHARLEQWARERFPMIEHIEYRWSGQVMETVDGIGFIGRNPGDEENVYIATGDSGMGMTHGTIAGILITDLIMGRHSAWSTLYDPARKSLGAAGEYAKENINVAAQYTDWVTAGDAQSVEEIRNNSGAVIRRGLAKVAVYRDDAGSLHERSAVCTHLGCIVGWNDTEKTWDCPCHGSRFDKLGKVITGPANSDLAPS</sequence>
<dbReference type="GO" id="GO:0005737">
    <property type="term" value="C:cytoplasm"/>
    <property type="evidence" value="ECO:0007669"/>
    <property type="project" value="TreeGrafter"/>
</dbReference>